<dbReference type="Proteomes" id="UP000233180">
    <property type="component" value="Unassembled WGS sequence"/>
</dbReference>
<evidence type="ECO:0000256" key="6">
    <source>
        <dbReference type="ARBA" id="ARBA00022771"/>
    </source>
</evidence>
<evidence type="ECO:0000256" key="3">
    <source>
        <dbReference type="ARBA" id="ARBA00022553"/>
    </source>
</evidence>
<evidence type="ECO:0000259" key="14">
    <source>
        <dbReference type="PROSITE" id="PS50157"/>
    </source>
</evidence>
<dbReference type="GO" id="GO:0005634">
    <property type="term" value="C:nucleus"/>
    <property type="evidence" value="ECO:0007669"/>
    <property type="project" value="UniProtKB-SubCell"/>
</dbReference>
<dbReference type="SUPFAM" id="SSF57667">
    <property type="entry name" value="beta-beta-alpha zinc fingers"/>
    <property type="match status" value="5"/>
</dbReference>
<keyword evidence="11" id="KW-0539">Nucleus</keyword>
<dbReference type="FunFam" id="3.30.160.60:FF:001866">
    <property type="entry name" value="Zinc finger protein 628"/>
    <property type="match status" value="1"/>
</dbReference>
<sequence>LPGVMVGSHADMAPASTAEGAGEKPGPAAPAPAAQYECGECGKSFRWSSRLLHHQRTHTGERPYKCPDCPKAFKGSSALLYHQRGHTGERPYQCPDCPKAFKRSSLLQIHRSVHTGLRAFICGQCGLAFKWSSHYQYHLRQHTGERPYPCPDCPKAFKNSSSLRRHRHVHTGERPYTCGVCGKSFTQSTNLRQHQRVHTGERPLPTARFPKTFTHSSTWLLRWLAARSSCSLPRPRPAPRRGARVFWRAAETTVEMVLPCWMGCEQGFSRRGACSWATSRAGRRRRPSTRTHPPRAPKPTSHRPSAAAPSPAAAPALALPVCPCGKSFRTVGALPPPAQPRDCPAGKRSLRQLLGSFPQLASRDGDLPPGTAAAAAPAPPPPPSPRVCERPYKCAGCGKAFKAPPGCATHLRTTTGGGLPVAAECGNASSALPAGISTSACTRPAAFTCGHVAHLPNVATPYACGRVWQGPSATRRACVATARATLARVPHALRCLRKMLRADSNLRSTSVCTRARAPFAVALCPKTFHPTPPTVLHQRTHSAEAPSTCHCGRGFRHLRTHAPANTAPSTTAPAAGSQPPAPLAAARAPPATQDVHVLPHLQATLSLEVAGGTAQAPSLGPAAPNSQTFLLVQTAQGLQLIPSSVQPPTPPPPPAPPKLILLPSSSAGAGSGRARQGPRAVGKAGQGAGVVWLPGPGGLGVQGAASAGASGAAQSLIVLQNVGSGEAGPQEMSGVQLQSLRPAPEVTTVQLQPAQEVTTVQLQPVASQLSNSSGGAVATEAPNLLVVQSGAAEELLTGPGPGEAGDGEASTGVVQDVLFETLQTDEGLQSVLVLSGADGEQTRLCVQEVETLPPGLTEPPATGAPGQKLLIIRSAPATELLDSSNTGGGAATLQLLAPPPSGPASGSAGLPAAPASQMVQVVPAGTGPGVMTPQGLPSIQIVQTLPAVQLVHTF</sequence>
<feature type="domain" description="C2H2-type" evidence="14">
    <location>
        <begin position="392"/>
        <end position="420"/>
    </location>
</feature>
<dbReference type="Gene3D" id="3.30.160.60">
    <property type="entry name" value="Classic Zinc Finger"/>
    <property type="match status" value="7"/>
</dbReference>
<dbReference type="GO" id="GO:0008270">
    <property type="term" value="F:zinc ion binding"/>
    <property type="evidence" value="ECO:0007669"/>
    <property type="project" value="UniProtKB-KW"/>
</dbReference>
<comment type="subcellular location">
    <subcellularLocation>
        <location evidence="1">Nucleus</location>
    </subcellularLocation>
</comment>
<dbReference type="FunFam" id="3.30.160.60:FF:000180">
    <property type="entry name" value="Zinc finger protein 689"/>
    <property type="match status" value="1"/>
</dbReference>
<feature type="domain" description="C2H2-type" evidence="14">
    <location>
        <begin position="176"/>
        <end position="203"/>
    </location>
</feature>
<dbReference type="Pfam" id="PF00096">
    <property type="entry name" value="zf-C2H2"/>
    <property type="match status" value="5"/>
</dbReference>
<dbReference type="Ensembl" id="ENSRBIT00000053595.1">
    <property type="protein sequence ID" value="ENSRBIP00000029642.1"/>
    <property type="gene ID" value="ENSRBIG00000038702.1"/>
</dbReference>
<feature type="domain" description="C2H2-type" evidence="14">
    <location>
        <begin position="36"/>
        <end position="63"/>
    </location>
</feature>
<evidence type="ECO:0000256" key="9">
    <source>
        <dbReference type="ARBA" id="ARBA00023125"/>
    </source>
</evidence>
<dbReference type="GeneTree" id="ENSGT00910000144307"/>
<dbReference type="PANTHER" id="PTHR24377">
    <property type="entry name" value="IP01015P-RELATED"/>
    <property type="match status" value="1"/>
</dbReference>
<feature type="compositionally biased region" description="Basic residues" evidence="13">
    <location>
        <begin position="281"/>
        <end position="295"/>
    </location>
</feature>
<feature type="compositionally biased region" description="Pro residues" evidence="13">
    <location>
        <begin position="645"/>
        <end position="657"/>
    </location>
</feature>
<proteinExistence type="inferred from homology"/>
<feature type="domain" description="C2H2-type" evidence="14">
    <location>
        <begin position="519"/>
        <end position="546"/>
    </location>
</feature>
<evidence type="ECO:0000256" key="10">
    <source>
        <dbReference type="ARBA" id="ARBA00023163"/>
    </source>
</evidence>
<keyword evidence="6 12" id="KW-0863">Zinc-finger</keyword>
<evidence type="ECO:0000256" key="1">
    <source>
        <dbReference type="ARBA" id="ARBA00004123"/>
    </source>
</evidence>
<keyword evidence="10" id="KW-0804">Transcription</keyword>
<accession>A0A2K6M1J6</accession>
<evidence type="ECO:0000256" key="11">
    <source>
        <dbReference type="ARBA" id="ARBA00023242"/>
    </source>
</evidence>
<comment type="similarity">
    <text evidence="2">Belongs to the krueppel C2H2-type zinc-finger protein family.</text>
</comment>
<evidence type="ECO:0000313" key="16">
    <source>
        <dbReference type="Proteomes" id="UP000233180"/>
    </source>
</evidence>
<evidence type="ECO:0000256" key="4">
    <source>
        <dbReference type="ARBA" id="ARBA00022723"/>
    </source>
</evidence>
<feature type="region of interest" description="Disordered" evidence="13">
    <location>
        <begin position="359"/>
        <end position="385"/>
    </location>
</feature>
<dbReference type="FunFam" id="3.30.160.60:FF:000968">
    <property type="entry name" value="zinc finger protein 628"/>
    <property type="match status" value="1"/>
</dbReference>
<keyword evidence="5" id="KW-0677">Repeat</keyword>
<feature type="domain" description="C2H2-type" evidence="14">
    <location>
        <begin position="64"/>
        <end position="91"/>
    </location>
</feature>
<dbReference type="STRING" id="61621.ENSRBIP00000029642"/>
<keyword evidence="9" id="KW-0238">DNA-binding</keyword>
<dbReference type="SMART" id="SM00355">
    <property type="entry name" value="ZnF_C2H2"/>
    <property type="match status" value="7"/>
</dbReference>
<evidence type="ECO:0000256" key="7">
    <source>
        <dbReference type="ARBA" id="ARBA00022833"/>
    </source>
</evidence>
<dbReference type="InterPro" id="IPR013087">
    <property type="entry name" value="Znf_C2H2_type"/>
</dbReference>
<evidence type="ECO:0000256" key="12">
    <source>
        <dbReference type="PROSITE-ProRule" id="PRU00042"/>
    </source>
</evidence>
<evidence type="ECO:0000256" key="2">
    <source>
        <dbReference type="ARBA" id="ARBA00006991"/>
    </source>
</evidence>
<dbReference type="PROSITE" id="PS50157">
    <property type="entry name" value="ZINC_FINGER_C2H2_2"/>
    <property type="match status" value="8"/>
</dbReference>
<keyword evidence="16" id="KW-1185">Reference proteome</keyword>
<dbReference type="InterPro" id="IPR036236">
    <property type="entry name" value="Znf_C2H2_sf"/>
</dbReference>
<organism evidence="15 16">
    <name type="scientific">Rhinopithecus bieti</name>
    <name type="common">Black snub-nosed monkey</name>
    <name type="synonym">Pygathrix bieti</name>
    <dbReference type="NCBI Taxonomy" id="61621"/>
    <lineage>
        <taxon>Eukaryota</taxon>
        <taxon>Metazoa</taxon>
        <taxon>Chordata</taxon>
        <taxon>Craniata</taxon>
        <taxon>Vertebrata</taxon>
        <taxon>Euteleostomi</taxon>
        <taxon>Mammalia</taxon>
        <taxon>Eutheria</taxon>
        <taxon>Euarchontoglires</taxon>
        <taxon>Primates</taxon>
        <taxon>Haplorrhini</taxon>
        <taxon>Catarrhini</taxon>
        <taxon>Cercopithecidae</taxon>
        <taxon>Colobinae</taxon>
        <taxon>Rhinopithecus</taxon>
    </lineage>
</organism>
<evidence type="ECO:0000256" key="5">
    <source>
        <dbReference type="ARBA" id="ARBA00022737"/>
    </source>
</evidence>
<evidence type="ECO:0000256" key="13">
    <source>
        <dbReference type="SAM" id="MobiDB-lite"/>
    </source>
</evidence>
<reference evidence="15" key="2">
    <citation type="submission" date="2025-08" db="UniProtKB">
        <authorList>
            <consortium name="Ensembl"/>
        </authorList>
    </citation>
    <scope>IDENTIFICATION</scope>
</reference>
<dbReference type="GO" id="GO:0003677">
    <property type="term" value="F:DNA binding"/>
    <property type="evidence" value="ECO:0007669"/>
    <property type="project" value="UniProtKB-KW"/>
</dbReference>
<dbReference type="InterPro" id="IPR050826">
    <property type="entry name" value="Krueppel_C2H2_ZnFinger"/>
</dbReference>
<feature type="region of interest" description="Disordered" evidence="13">
    <location>
        <begin position="641"/>
        <end position="683"/>
    </location>
</feature>
<dbReference type="OMA" id="ACAERPY"/>
<dbReference type="AlphaFoldDB" id="A0A2K6M1J6"/>
<feature type="region of interest" description="Disordered" evidence="13">
    <location>
        <begin position="563"/>
        <end position="591"/>
    </location>
</feature>
<feature type="domain" description="C2H2-type" evidence="14">
    <location>
        <begin position="148"/>
        <end position="175"/>
    </location>
</feature>
<feature type="domain" description="C2H2-type" evidence="14">
    <location>
        <begin position="120"/>
        <end position="147"/>
    </location>
</feature>
<evidence type="ECO:0000313" key="15">
    <source>
        <dbReference type="Ensembl" id="ENSRBIP00000029642.1"/>
    </source>
</evidence>
<feature type="domain" description="C2H2-type" evidence="14">
    <location>
        <begin position="92"/>
        <end position="119"/>
    </location>
</feature>
<dbReference type="FunFam" id="3.30.160.60:FF:000202">
    <property type="entry name" value="Zinc finger protein 574"/>
    <property type="match status" value="1"/>
</dbReference>
<reference evidence="15" key="3">
    <citation type="submission" date="2025-09" db="UniProtKB">
        <authorList>
            <consortium name="Ensembl"/>
        </authorList>
    </citation>
    <scope>IDENTIFICATION</scope>
</reference>
<evidence type="ECO:0000256" key="8">
    <source>
        <dbReference type="ARBA" id="ARBA00023015"/>
    </source>
</evidence>
<protein>
    <submittedName>
        <fullName evidence="15">Zinc finger protein 628</fullName>
    </submittedName>
</protein>
<keyword evidence="7" id="KW-0862">Zinc</keyword>
<keyword evidence="4" id="KW-0479">Metal-binding</keyword>
<reference evidence="15 16" key="1">
    <citation type="submission" date="2016-06" db="EMBL/GenBank/DDBJ databases">
        <title>Genome of Rhinopithecus bieti.</title>
        <authorList>
            <person name="Wu"/>
            <person name="C.-I. and Zhang"/>
            <person name="Y."/>
        </authorList>
    </citation>
    <scope>NUCLEOTIDE SEQUENCE</scope>
</reference>
<dbReference type="GO" id="GO:0003700">
    <property type="term" value="F:DNA-binding transcription factor activity"/>
    <property type="evidence" value="ECO:0007669"/>
    <property type="project" value="Ensembl"/>
</dbReference>
<keyword evidence="8" id="KW-0805">Transcription regulation</keyword>
<name>A0A2K6M1J6_RHIBE</name>
<dbReference type="PROSITE" id="PS00028">
    <property type="entry name" value="ZINC_FINGER_C2H2_1"/>
    <property type="match status" value="6"/>
</dbReference>
<dbReference type="FunFam" id="3.30.160.60:FF:000213">
    <property type="entry name" value="Zinc finger protein 624"/>
    <property type="match status" value="1"/>
</dbReference>
<keyword evidence="3" id="KW-0597">Phosphoprotein</keyword>
<dbReference type="GO" id="GO:0007283">
    <property type="term" value="P:spermatogenesis"/>
    <property type="evidence" value="ECO:0007669"/>
    <property type="project" value="Ensembl"/>
</dbReference>
<dbReference type="FunFam" id="3.30.160.60:FF:002716">
    <property type="entry name" value="Zinc finger protein 212"/>
    <property type="match status" value="1"/>
</dbReference>
<feature type="region of interest" description="Disordered" evidence="13">
    <location>
        <begin position="275"/>
        <end position="310"/>
    </location>
</feature>
<feature type="compositionally biased region" description="Low complexity" evidence="13">
    <location>
        <begin position="658"/>
        <end position="683"/>
    </location>
</feature>
<gene>
    <name evidence="15" type="primary">ZNF628</name>
</gene>